<evidence type="ECO:0000313" key="1">
    <source>
        <dbReference type="EMBL" id="CAK5011699.1"/>
    </source>
</evidence>
<name>A0ACB0XPT4_MELEN</name>
<gene>
    <name evidence="1" type="ORF">MENTE1834_LOCUS1993</name>
</gene>
<sequence>MSIQTTRGFYAKTLTEINELIKLKRNELKDKGKYFENALAARNEMDIKVFLWKLSQIFKNQIFLKILKTELKKSAFYIKIRKKL</sequence>
<proteinExistence type="predicted"/>
<evidence type="ECO:0000313" key="2">
    <source>
        <dbReference type="Proteomes" id="UP001497535"/>
    </source>
</evidence>
<keyword evidence="2" id="KW-1185">Reference proteome</keyword>
<comment type="caution">
    <text evidence="1">The sequence shown here is derived from an EMBL/GenBank/DDBJ whole genome shotgun (WGS) entry which is preliminary data.</text>
</comment>
<accession>A0ACB0XPT4</accession>
<dbReference type="EMBL" id="CAVMJV010000001">
    <property type="protein sequence ID" value="CAK5011699.1"/>
    <property type="molecule type" value="Genomic_DNA"/>
</dbReference>
<reference evidence="1" key="1">
    <citation type="submission" date="2023-11" db="EMBL/GenBank/DDBJ databases">
        <authorList>
            <person name="Poullet M."/>
        </authorList>
    </citation>
    <scope>NUCLEOTIDE SEQUENCE</scope>
    <source>
        <strain evidence="1">E1834</strain>
    </source>
</reference>
<protein>
    <submittedName>
        <fullName evidence="1">Uncharacterized protein</fullName>
    </submittedName>
</protein>
<organism evidence="1 2">
    <name type="scientific">Meloidogyne enterolobii</name>
    <name type="common">Root-knot nematode worm</name>
    <name type="synonym">Meloidogyne mayaguensis</name>
    <dbReference type="NCBI Taxonomy" id="390850"/>
    <lineage>
        <taxon>Eukaryota</taxon>
        <taxon>Metazoa</taxon>
        <taxon>Ecdysozoa</taxon>
        <taxon>Nematoda</taxon>
        <taxon>Chromadorea</taxon>
        <taxon>Rhabditida</taxon>
        <taxon>Tylenchina</taxon>
        <taxon>Tylenchomorpha</taxon>
        <taxon>Tylenchoidea</taxon>
        <taxon>Meloidogynidae</taxon>
        <taxon>Meloidogyninae</taxon>
        <taxon>Meloidogyne</taxon>
    </lineage>
</organism>
<dbReference type="Proteomes" id="UP001497535">
    <property type="component" value="Unassembled WGS sequence"/>
</dbReference>